<dbReference type="Proteomes" id="UP000321323">
    <property type="component" value="Chromosome"/>
</dbReference>
<keyword evidence="6" id="KW-1185">Reference proteome</keyword>
<keyword evidence="2" id="KW-1133">Transmembrane helix</keyword>
<evidence type="ECO:0000256" key="2">
    <source>
        <dbReference type="SAM" id="Phobius"/>
    </source>
</evidence>
<evidence type="ECO:0000256" key="3">
    <source>
        <dbReference type="SAM" id="SignalP"/>
    </source>
</evidence>
<dbReference type="NCBIfam" id="TIGR02595">
    <property type="entry name" value="PEP_CTERM"/>
    <property type="match status" value="1"/>
</dbReference>
<evidence type="ECO:0000313" key="5">
    <source>
        <dbReference type="EMBL" id="WUR13572.1"/>
    </source>
</evidence>
<organism evidence="5 6">
    <name type="scientific">[Empedobacter] haloabium</name>
    <dbReference type="NCBI Taxonomy" id="592317"/>
    <lineage>
        <taxon>Bacteria</taxon>
        <taxon>Pseudomonadati</taxon>
        <taxon>Pseudomonadota</taxon>
        <taxon>Betaproteobacteria</taxon>
        <taxon>Burkholderiales</taxon>
        <taxon>Oxalobacteraceae</taxon>
        <taxon>Telluria group</taxon>
        <taxon>Telluria group incertae sedis</taxon>
    </lineage>
</organism>
<keyword evidence="2" id="KW-0472">Membrane</keyword>
<feature type="signal peptide" evidence="3">
    <location>
        <begin position="1"/>
        <end position="21"/>
    </location>
</feature>
<feature type="transmembrane region" description="Helical" evidence="2">
    <location>
        <begin position="123"/>
        <end position="139"/>
    </location>
</feature>
<evidence type="ECO:0000313" key="6">
    <source>
        <dbReference type="Proteomes" id="UP000321323"/>
    </source>
</evidence>
<feature type="region of interest" description="Disordered" evidence="1">
    <location>
        <begin position="61"/>
        <end position="81"/>
    </location>
</feature>
<evidence type="ECO:0000256" key="1">
    <source>
        <dbReference type="SAM" id="MobiDB-lite"/>
    </source>
</evidence>
<feature type="domain" description="Ice-binding protein C-terminal" evidence="4">
    <location>
        <begin position="119"/>
        <end position="142"/>
    </location>
</feature>
<dbReference type="EMBL" id="CP136508">
    <property type="protein sequence ID" value="WUR13572.1"/>
    <property type="molecule type" value="Genomic_DNA"/>
</dbReference>
<keyword evidence="3" id="KW-0732">Signal</keyword>
<gene>
    <name evidence="5" type="ORF">E7V67_000250</name>
</gene>
<dbReference type="NCBIfam" id="NF035944">
    <property type="entry name" value="PEPxxWA-CTERM"/>
    <property type="match status" value="1"/>
</dbReference>
<feature type="compositionally biased region" description="Polar residues" evidence="1">
    <location>
        <begin position="61"/>
        <end position="72"/>
    </location>
</feature>
<feature type="chain" id="PRO_5045585156" evidence="3">
    <location>
        <begin position="22"/>
        <end position="146"/>
    </location>
</feature>
<reference evidence="5 6" key="1">
    <citation type="journal article" date="2019" name="Int. J. Syst. Evol. Microbiol.">
        <title>The Draft Whole-Genome Sequence of the Antibiotic Producer Empedobacter haloabium ATCC 31962 Provides Indications for Its Taxonomic Reclassification.</title>
        <authorList>
            <person name="Miess H."/>
            <person name="Arlt P."/>
            <person name="Apel A.K."/>
            <person name="Weber T."/>
            <person name="Nieselt K."/>
            <person name="Hanssen F."/>
            <person name="Czemmel S."/>
            <person name="Nahnsen S."/>
            <person name="Gross H."/>
        </authorList>
    </citation>
    <scope>NUCLEOTIDE SEQUENCE [LARGE SCALE GENOMIC DNA]</scope>
    <source>
        <strain evidence="5 6">ATCC 31962</strain>
    </source>
</reference>
<accession>A0ABZ1ULI1</accession>
<proteinExistence type="predicted"/>
<evidence type="ECO:0000259" key="4">
    <source>
        <dbReference type="Pfam" id="PF07589"/>
    </source>
</evidence>
<dbReference type="Pfam" id="PF07589">
    <property type="entry name" value="PEP-CTERM"/>
    <property type="match status" value="1"/>
</dbReference>
<dbReference type="InterPro" id="IPR013424">
    <property type="entry name" value="Ice-binding_C"/>
</dbReference>
<name>A0ABZ1ULI1_9BURK</name>
<protein>
    <submittedName>
        <fullName evidence="5">PEPxxWA-CTERM sorting domain-containing protein</fullName>
    </submittedName>
</protein>
<keyword evidence="2" id="KW-0812">Transmembrane</keyword>
<sequence length="146" mass="15191">MKTKILGLALAMAAMTPMAHADHFPQFDFAVAGPNGSQEWLLSSAVSGPNGSPDWLFSSAASGPNGSQSWATAGSGHEFNEDGGRANVIDGAYDVVENQYGNDSGFRTVPLAGRDVMLVPEPTTWAMLLAGVGILGVVARRRKTAA</sequence>